<name>A0ABD5BC37_SERMA</name>
<organism evidence="1 2">
    <name type="scientific">Serratia marcescens</name>
    <dbReference type="NCBI Taxonomy" id="615"/>
    <lineage>
        <taxon>Bacteria</taxon>
        <taxon>Pseudomonadati</taxon>
        <taxon>Pseudomonadota</taxon>
        <taxon>Gammaproteobacteria</taxon>
        <taxon>Enterobacterales</taxon>
        <taxon>Yersiniaceae</taxon>
        <taxon>Serratia</taxon>
    </lineage>
</organism>
<comment type="caution">
    <text evidence="1">The sequence shown here is derived from an EMBL/GenBank/DDBJ whole genome shotgun (WGS) entry which is preliminary data.</text>
</comment>
<proteinExistence type="predicted"/>
<sequence length="135" mass="14549">MSKAGVEELNFIQSMLEKCGYKLSPHGAAVSLMLMDSDYNKEETLSYVGLIALAQNMRTAGDGMVNIMQATGRGAKLAAIIKNLHDYGYIRTELFNNDISAISRLTNLDADHKAMIGVVLGSDPHADADDVAINS</sequence>
<dbReference type="Proteomes" id="UP001234811">
    <property type="component" value="Unassembled WGS sequence"/>
</dbReference>
<accession>A0ABD5BC37</accession>
<protein>
    <submittedName>
        <fullName evidence="1">Uncharacterized protein</fullName>
    </submittedName>
</protein>
<dbReference type="EMBL" id="JAVIPQ010000009">
    <property type="protein sequence ID" value="MDQ9553945.1"/>
    <property type="molecule type" value="Genomic_DNA"/>
</dbReference>
<gene>
    <name evidence="1" type="ORF">RF091_00100</name>
</gene>
<evidence type="ECO:0000313" key="2">
    <source>
        <dbReference type="Proteomes" id="UP001234811"/>
    </source>
</evidence>
<dbReference type="AlphaFoldDB" id="A0ABD5BC37"/>
<evidence type="ECO:0000313" key="1">
    <source>
        <dbReference type="EMBL" id="MDQ9553945.1"/>
    </source>
</evidence>
<dbReference type="RefSeq" id="WP_309150107.1">
    <property type="nucleotide sequence ID" value="NZ_JAVIOY010000004.1"/>
</dbReference>
<reference evidence="1 2" key="1">
    <citation type="submission" date="2023-07" db="EMBL/GenBank/DDBJ databases">
        <title>Pathogens genome sequencing project 196.</title>
        <authorList>
            <person name="Cao X."/>
        </authorList>
    </citation>
    <scope>NUCLEOTIDE SEQUENCE [LARGE SCALE GENOMIC DNA]</scope>
    <source>
        <strain evidence="1 2">SM41</strain>
    </source>
</reference>